<dbReference type="Proteomes" id="UP000523197">
    <property type="component" value="Unassembled WGS sequence"/>
</dbReference>
<organism evidence="1 2">
    <name type="scientific">Escherichia coli</name>
    <dbReference type="NCBI Taxonomy" id="562"/>
    <lineage>
        <taxon>Bacteria</taxon>
        <taxon>Pseudomonadati</taxon>
        <taxon>Pseudomonadota</taxon>
        <taxon>Gammaproteobacteria</taxon>
        <taxon>Enterobacterales</taxon>
        <taxon>Enterobacteriaceae</taxon>
        <taxon>Escherichia</taxon>
    </lineage>
</organism>
<proteinExistence type="predicted"/>
<dbReference type="EMBL" id="JABFNF010000371">
    <property type="protein sequence ID" value="MBA1889731.1"/>
    <property type="molecule type" value="Genomic_DNA"/>
</dbReference>
<feature type="non-terminal residue" evidence="1">
    <location>
        <position position="1"/>
    </location>
</feature>
<gene>
    <name evidence="1" type="ORF">HLX92_26810</name>
</gene>
<protein>
    <submittedName>
        <fullName evidence="1">BREX system P-loop protein BrxC</fullName>
    </submittedName>
</protein>
<comment type="caution">
    <text evidence="1">The sequence shown here is derived from an EMBL/GenBank/DDBJ whole genome shotgun (WGS) entry which is preliminary data.</text>
</comment>
<accession>A0A8T3LGY3</accession>
<dbReference type="AlphaFoldDB" id="A0A8T3LGY3"/>
<evidence type="ECO:0000313" key="1">
    <source>
        <dbReference type="EMBL" id="MBA1889731.1"/>
    </source>
</evidence>
<feature type="non-terminal residue" evidence="1">
    <location>
        <position position="162"/>
    </location>
</feature>
<evidence type="ECO:0000313" key="2">
    <source>
        <dbReference type="Proteomes" id="UP000523197"/>
    </source>
</evidence>
<sequence>LLDAFQSAAKQMKDSGLDVLIPFYSFYAPIESFLEPAVKRTIDQACELDSLTEFDGKILKTLFLIRYVDVVKSTLDNLVTLSIDRIDADKIALRKQIEESLNRLERQLLIARNGDEFIFLTNEEKEIENEIRHTDVEMSEVSSKLSAIVFDGILKGNRAYRY</sequence>
<reference evidence="1 2" key="1">
    <citation type="submission" date="2020-05" db="EMBL/GenBank/DDBJ databases">
        <title>Epidemiological investigations into extended-spectrum beta-lactam resistant Escherichia coli ST457 carried by Australian Silver gulls identified clonal lineages that cause ExPEC disease.</title>
        <authorList>
            <person name="Nesporova K."/>
            <person name="Wyrsch E.R."/>
            <person name="Valcek A."/>
            <person name="Bitar I."/>
            <person name="Chaw K."/>
            <person name="Harris P."/>
            <person name="Hrabak J."/>
            <person name="Djordjevic S.P."/>
            <person name="Dolejska M."/>
        </authorList>
    </citation>
    <scope>NUCLEOTIDE SEQUENCE [LARGE SCALE GENOMIC DNA]</scope>
    <source>
        <strain evidence="1 2">CE1966</strain>
    </source>
</reference>
<name>A0A8T3LGY3_ECOLX</name>